<comment type="caution">
    <text evidence="2">The sequence shown here is derived from an EMBL/GenBank/DDBJ whole genome shotgun (WGS) entry which is preliminary data.</text>
</comment>
<dbReference type="GO" id="GO:0003677">
    <property type="term" value="F:DNA binding"/>
    <property type="evidence" value="ECO:0007669"/>
    <property type="project" value="InterPro"/>
</dbReference>
<evidence type="ECO:0000259" key="1">
    <source>
        <dbReference type="Pfam" id="PF07508"/>
    </source>
</evidence>
<sequence length="69" mass="7948">MEVIKENARSHPANKQAGELIRLYQYQNLTLTAIAQQLNEHGFRTRKGALFRAETVKRLLVRQKGGKEK</sequence>
<evidence type="ECO:0000313" key="2">
    <source>
        <dbReference type="EMBL" id="RAJ90835.1"/>
    </source>
</evidence>
<dbReference type="AlphaFoldDB" id="A0A327WLG4"/>
<keyword evidence="3" id="KW-1185">Reference proteome</keyword>
<dbReference type="EMBL" id="QLMC01000012">
    <property type="protein sequence ID" value="RAJ90835.1"/>
    <property type="molecule type" value="Genomic_DNA"/>
</dbReference>
<organism evidence="2 3">
    <name type="scientific">Larkinella arboricola</name>
    <dbReference type="NCBI Taxonomy" id="643671"/>
    <lineage>
        <taxon>Bacteria</taxon>
        <taxon>Pseudomonadati</taxon>
        <taxon>Bacteroidota</taxon>
        <taxon>Cytophagia</taxon>
        <taxon>Cytophagales</taxon>
        <taxon>Spirosomataceae</taxon>
        <taxon>Larkinella</taxon>
    </lineage>
</organism>
<dbReference type="GO" id="GO:0000150">
    <property type="term" value="F:DNA strand exchange activity"/>
    <property type="evidence" value="ECO:0007669"/>
    <property type="project" value="InterPro"/>
</dbReference>
<evidence type="ECO:0000313" key="3">
    <source>
        <dbReference type="Proteomes" id="UP000248790"/>
    </source>
</evidence>
<proteinExistence type="predicted"/>
<dbReference type="Pfam" id="PF07508">
    <property type="entry name" value="Recombinase"/>
    <property type="match status" value="1"/>
</dbReference>
<dbReference type="RefSeq" id="WP_229310845.1">
    <property type="nucleotide sequence ID" value="NZ_QLMC01000012.1"/>
</dbReference>
<feature type="domain" description="Recombinase" evidence="1">
    <location>
        <begin position="19"/>
        <end position="62"/>
    </location>
</feature>
<name>A0A327WLG4_LARAB</name>
<dbReference type="InterPro" id="IPR011109">
    <property type="entry name" value="DNA_bind_recombinase_dom"/>
</dbReference>
<reference evidence="2 3" key="1">
    <citation type="submission" date="2018-06" db="EMBL/GenBank/DDBJ databases">
        <title>Genomic Encyclopedia of Archaeal and Bacterial Type Strains, Phase II (KMG-II): from individual species to whole genera.</title>
        <authorList>
            <person name="Goeker M."/>
        </authorList>
    </citation>
    <scope>NUCLEOTIDE SEQUENCE [LARGE SCALE GENOMIC DNA]</scope>
    <source>
        <strain evidence="2 3">DSM 21851</strain>
    </source>
</reference>
<gene>
    <name evidence="2" type="ORF">LX87_05464</name>
</gene>
<protein>
    <submittedName>
        <fullName evidence="2">Recombinase</fullName>
    </submittedName>
</protein>
<dbReference type="Proteomes" id="UP000248790">
    <property type="component" value="Unassembled WGS sequence"/>
</dbReference>
<accession>A0A327WLG4</accession>